<accession>A0A3D9D470</accession>
<comment type="caution">
    <text evidence="1">The sequence shown here is derived from an EMBL/GenBank/DDBJ whole genome shotgun (WGS) entry which is preliminary data.</text>
</comment>
<evidence type="ECO:0000313" key="2">
    <source>
        <dbReference type="Proteomes" id="UP000256326"/>
    </source>
</evidence>
<dbReference type="InterPro" id="IPR046228">
    <property type="entry name" value="DUF6261"/>
</dbReference>
<name>A0A3D9D470_9FLAO</name>
<organism evidence="1 2">
    <name type="scientific">Epilithonimonas hispanica</name>
    <dbReference type="NCBI Taxonomy" id="358687"/>
    <lineage>
        <taxon>Bacteria</taxon>
        <taxon>Pseudomonadati</taxon>
        <taxon>Bacteroidota</taxon>
        <taxon>Flavobacteriia</taxon>
        <taxon>Flavobacteriales</taxon>
        <taxon>Weeksellaceae</taxon>
        <taxon>Chryseobacterium group</taxon>
        <taxon>Epilithonimonas</taxon>
    </lineage>
</organism>
<keyword evidence="2" id="KW-1185">Reference proteome</keyword>
<dbReference type="Proteomes" id="UP000256326">
    <property type="component" value="Unassembled WGS sequence"/>
</dbReference>
<dbReference type="OrthoDB" id="1100237at2"/>
<reference evidence="1 2" key="1">
    <citation type="journal article" date="2006" name="Int. J. Syst. Evol. Microbiol.">
        <title>Chryseobacterium hispanicum sp. nov., isolated from the drinking water distribution system of Sevilla, Spain.</title>
        <authorList>
            <person name="Gallego V."/>
            <person name="Garcia M.T."/>
            <person name="Ventosa A."/>
        </authorList>
    </citation>
    <scope>NUCLEOTIDE SEQUENCE [LARGE SCALE GENOMIC DNA]</scope>
    <source>
        <strain evidence="1 2">KCTC 22104</strain>
    </source>
</reference>
<proteinExistence type="predicted"/>
<evidence type="ECO:0000313" key="1">
    <source>
        <dbReference type="EMBL" id="REC72738.1"/>
    </source>
</evidence>
<dbReference type="Pfam" id="PF19775">
    <property type="entry name" value="DUF6261"/>
    <property type="match status" value="1"/>
</dbReference>
<dbReference type="EMBL" id="QNUG01000003">
    <property type="protein sequence ID" value="REC72738.1"/>
    <property type="molecule type" value="Genomic_DNA"/>
</dbReference>
<sequence length="235" mass="26299">MKITLSKLSTKDLATLAQRTINVSESGTYAVITAHPLLADLKLKYADYDAVYAKQIYSGKGDSVAQADKERDDAFSNLKGFLNGYRKLSSVANQQSAEDLYQIFKLFGLELYKLSYSSQTAQMKKLIEELEKPENSQKLNDLKIMAAFDDMKTKQIDFETLFAEQASANADLRNQKSASGIRKDLEKSLKSFLNLITAMKDVSDWKLFYADVNELVKAAKNSNNLPHNNGEGNPQ</sequence>
<protein>
    <submittedName>
        <fullName evidence="1">Uncharacterized protein</fullName>
    </submittedName>
</protein>
<dbReference type="RefSeq" id="WP_116032139.1">
    <property type="nucleotide sequence ID" value="NZ_JBHLVV010000064.1"/>
</dbReference>
<gene>
    <name evidence="1" type="ORF">DRF58_01775</name>
</gene>
<dbReference type="AlphaFoldDB" id="A0A3D9D470"/>